<evidence type="ECO:0000313" key="1">
    <source>
        <dbReference type="EMBL" id="PTQ35799.1"/>
    </source>
</evidence>
<keyword evidence="2" id="KW-1185">Reference proteome</keyword>
<evidence type="ECO:0000313" key="2">
    <source>
        <dbReference type="Proteomes" id="UP000244005"/>
    </source>
</evidence>
<reference evidence="2" key="1">
    <citation type="journal article" date="2017" name="Cell">
        <title>Insights into land plant evolution garnered from the Marchantia polymorpha genome.</title>
        <authorList>
            <person name="Bowman J.L."/>
            <person name="Kohchi T."/>
            <person name="Yamato K.T."/>
            <person name="Jenkins J."/>
            <person name="Shu S."/>
            <person name="Ishizaki K."/>
            <person name="Yamaoka S."/>
            <person name="Nishihama R."/>
            <person name="Nakamura Y."/>
            <person name="Berger F."/>
            <person name="Adam C."/>
            <person name="Aki S.S."/>
            <person name="Althoff F."/>
            <person name="Araki T."/>
            <person name="Arteaga-Vazquez M.A."/>
            <person name="Balasubrmanian S."/>
            <person name="Barry K."/>
            <person name="Bauer D."/>
            <person name="Boehm C.R."/>
            <person name="Briginshaw L."/>
            <person name="Caballero-Perez J."/>
            <person name="Catarino B."/>
            <person name="Chen F."/>
            <person name="Chiyoda S."/>
            <person name="Chovatia M."/>
            <person name="Davies K.M."/>
            <person name="Delmans M."/>
            <person name="Demura T."/>
            <person name="Dierschke T."/>
            <person name="Dolan L."/>
            <person name="Dorantes-Acosta A.E."/>
            <person name="Eklund D.M."/>
            <person name="Florent S.N."/>
            <person name="Flores-Sandoval E."/>
            <person name="Fujiyama A."/>
            <person name="Fukuzawa H."/>
            <person name="Galik B."/>
            <person name="Grimanelli D."/>
            <person name="Grimwood J."/>
            <person name="Grossniklaus U."/>
            <person name="Hamada T."/>
            <person name="Haseloff J."/>
            <person name="Hetherington A.J."/>
            <person name="Higo A."/>
            <person name="Hirakawa Y."/>
            <person name="Hundley H.N."/>
            <person name="Ikeda Y."/>
            <person name="Inoue K."/>
            <person name="Inoue S.I."/>
            <person name="Ishida S."/>
            <person name="Jia Q."/>
            <person name="Kakita M."/>
            <person name="Kanazawa T."/>
            <person name="Kawai Y."/>
            <person name="Kawashima T."/>
            <person name="Kennedy M."/>
            <person name="Kinose K."/>
            <person name="Kinoshita T."/>
            <person name="Kohara Y."/>
            <person name="Koide E."/>
            <person name="Komatsu K."/>
            <person name="Kopischke S."/>
            <person name="Kubo M."/>
            <person name="Kyozuka J."/>
            <person name="Lagercrantz U."/>
            <person name="Lin S.S."/>
            <person name="Lindquist E."/>
            <person name="Lipzen A.M."/>
            <person name="Lu C.W."/>
            <person name="De Luna E."/>
            <person name="Martienssen R.A."/>
            <person name="Minamino N."/>
            <person name="Mizutani M."/>
            <person name="Mizutani M."/>
            <person name="Mochizuki N."/>
            <person name="Monte I."/>
            <person name="Mosher R."/>
            <person name="Nagasaki H."/>
            <person name="Nakagami H."/>
            <person name="Naramoto S."/>
            <person name="Nishitani K."/>
            <person name="Ohtani M."/>
            <person name="Okamoto T."/>
            <person name="Okumura M."/>
            <person name="Phillips J."/>
            <person name="Pollak B."/>
            <person name="Reinders A."/>
            <person name="Rovekamp M."/>
            <person name="Sano R."/>
            <person name="Sawa S."/>
            <person name="Schmid M.W."/>
            <person name="Shirakawa M."/>
            <person name="Solano R."/>
            <person name="Spunde A."/>
            <person name="Suetsugu N."/>
            <person name="Sugano S."/>
            <person name="Sugiyama A."/>
            <person name="Sun R."/>
            <person name="Suzuki Y."/>
            <person name="Takenaka M."/>
            <person name="Takezawa D."/>
            <person name="Tomogane H."/>
            <person name="Tsuzuki M."/>
            <person name="Ueda T."/>
            <person name="Umeda M."/>
            <person name="Ward J.M."/>
            <person name="Watanabe Y."/>
            <person name="Yazaki K."/>
            <person name="Yokoyama R."/>
            <person name="Yoshitake Y."/>
            <person name="Yotsui I."/>
            <person name="Zachgo S."/>
            <person name="Schmutz J."/>
        </authorList>
    </citation>
    <scope>NUCLEOTIDE SEQUENCE [LARGE SCALE GENOMIC DNA]</scope>
    <source>
        <strain evidence="2">Tak-1</strain>
    </source>
</reference>
<dbReference type="Proteomes" id="UP000244005">
    <property type="component" value="Unassembled WGS sequence"/>
</dbReference>
<dbReference type="AlphaFoldDB" id="A0A2R6WPN0"/>
<accession>A0A2R6WPN0</accession>
<organism evidence="1 2">
    <name type="scientific">Marchantia polymorpha</name>
    <name type="common">Common liverwort</name>
    <name type="synonym">Marchantia aquatica</name>
    <dbReference type="NCBI Taxonomy" id="3197"/>
    <lineage>
        <taxon>Eukaryota</taxon>
        <taxon>Viridiplantae</taxon>
        <taxon>Streptophyta</taxon>
        <taxon>Embryophyta</taxon>
        <taxon>Marchantiophyta</taxon>
        <taxon>Marchantiopsida</taxon>
        <taxon>Marchantiidae</taxon>
        <taxon>Marchantiales</taxon>
        <taxon>Marchantiaceae</taxon>
        <taxon>Marchantia</taxon>
    </lineage>
</organism>
<sequence length="166" mass="18681">MVRRRSGRKFLVDANNPSPKILSIVGVKNRDSEKSCSDLLDEDKSPHTLPPFKLPGLVCTEHSDNFKFQMLFRSCTVPFRQTLNGQPRGLRLLLSTFTESMLTHCCRSPARSLARSMHAHLPLPLSLSRLVVRLALGHSSTAHTSGFREGNSLFLLQYCMYNLLVL</sequence>
<dbReference type="Gramene" id="Mp7g08690.1">
    <property type="protein sequence ID" value="Mp7g08690.1.cds"/>
    <property type="gene ID" value="Mp7g08690"/>
</dbReference>
<name>A0A2R6WPN0_MARPO</name>
<gene>
    <name evidence="1" type="ORF">MARPO_0068s0023</name>
</gene>
<proteinExistence type="predicted"/>
<dbReference type="EMBL" id="KZ772740">
    <property type="protein sequence ID" value="PTQ35799.1"/>
    <property type="molecule type" value="Genomic_DNA"/>
</dbReference>
<protein>
    <submittedName>
        <fullName evidence="1">Uncharacterized protein</fullName>
    </submittedName>
</protein>